<evidence type="ECO:0000256" key="3">
    <source>
        <dbReference type="ARBA" id="ARBA00022679"/>
    </source>
</evidence>
<keyword evidence="5" id="KW-0735">Signal-anchor</keyword>
<keyword evidence="9" id="KW-0325">Glycoprotein</keyword>
<feature type="region of interest" description="Disordered" evidence="11">
    <location>
        <begin position="281"/>
        <end position="300"/>
    </location>
</feature>
<dbReference type="Gene3D" id="3.40.50.300">
    <property type="entry name" value="P-loop containing nucleotide triphosphate hydrolases"/>
    <property type="match status" value="1"/>
</dbReference>
<evidence type="ECO:0000256" key="11">
    <source>
        <dbReference type="SAM" id="MobiDB-lite"/>
    </source>
</evidence>
<keyword evidence="8 12" id="KW-0472">Membrane</keyword>
<dbReference type="EMBL" id="BMAT01013154">
    <property type="protein sequence ID" value="GFS06695.1"/>
    <property type="molecule type" value="Genomic_DNA"/>
</dbReference>
<gene>
    <name evidence="13" type="ORF">ElyMa_006551400</name>
</gene>
<keyword evidence="6 12" id="KW-1133">Transmembrane helix</keyword>
<dbReference type="Proteomes" id="UP000762676">
    <property type="component" value="Unassembled WGS sequence"/>
</dbReference>
<comment type="similarity">
    <text evidence="2">Belongs to the galactose-3-O-sulfotransferase family.</text>
</comment>
<feature type="compositionally biased region" description="Basic and acidic residues" evidence="11">
    <location>
        <begin position="238"/>
        <end position="248"/>
    </location>
</feature>
<sequence length="482" mass="56133">MRELFCFSFIQDFFVHQFRLSTVTVVTLVVLFILALYTSRLKLSSSFQLHIDKENTDQDSSYKVQKTVQNIRPSFYRALNKTLVPKWVQLSDRNDLHNETASNDMKEILTINEKDIFNKDQKQVQHDNKTASEIKNEILNKEQKQFQHDNKTIHEIENEILNKEQKQVQHDNKTKSEIKTEILNKEQTPFQHDNKTTREIENEILEKDNKEIPNNYQLLVRIDNKTASQIKKEIQYKDKKEIPIKNNKENPNNDQKQAQIDAQKGAPRNAQRETQKHITNQMNNHTQKTTPQNIESGSQNETRNEIRQIVFAKIHKAASSTLQNILLRFAMSRNLDVLLPKKQDHINEFSPRIDPDSIVPRPQGKPFDILCNHLVFNADEIAAYIPRSAFRFGILREPLSQTLSALQYYSTFFLYPGTRLHEAVQKHAKDPIQGFLNHPSDFCDEKGGKARECSIDNRMSMDLGLFSGHLLTESTMFFQQTG</sequence>
<evidence type="ECO:0000256" key="4">
    <source>
        <dbReference type="ARBA" id="ARBA00022692"/>
    </source>
</evidence>
<evidence type="ECO:0000256" key="12">
    <source>
        <dbReference type="SAM" id="Phobius"/>
    </source>
</evidence>
<reference evidence="13 14" key="1">
    <citation type="journal article" date="2021" name="Elife">
        <title>Chloroplast acquisition without the gene transfer in kleptoplastic sea slugs, Plakobranchus ocellatus.</title>
        <authorList>
            <person name="Maeda T."/>
            <person name="Takahashi S."/>
            <person name="Yoshida T."/>
            <person name="Shimamura S."/>
            <person name="Takaki Y."/>
            <person name="Nagai Y."/>
            <person name="Toyoda A."/>
            <person name="Suzuki Y."/>
            <person name="Arimoto A."/>
            <person name="Ishii H."/>
            <person name="Satoh N."/>
            <person name="Nishiyama T."/>
            <person name="Hasebe M."/>
            <person name="Maruyama T."/>
            <person name="Minagawa J."/>
            <person name="Obokata J."/>
            <person name="Shigenobu S."/>
        </authorList>
    </citation>
    <scope>NUCLEOTIDE SEQUENCE [LARGE SCALE GENOMIC DNA]</scope>
</reference>
<evidence type="ECO:0000256" key="6">
    <source>
        <dbReference type="ARBA" id="ARBA00022989"/>
    </source>
</evidence>
<keyword evidence="7" id="KW-0333">Golgi apparatus</keyword>
<feature type="coiled-coil region" evidence="10">
    <location>
        <begin position="139"/>
        <end position="173"/>
    </location>
</feature>
<keyword evidence="4 12" id="KW-0812">Transmembrane</keyword>
<feature type="transmembrane region" description="Helical" evidence="12">
    <location>
        <begin position="20"/>
        <end position="38"/>
    </location>
</feature>
<feature type="region of interest" description="Disordered" evidence="11">
    <location>
        <begin position="238"/>
        <end position="274"/>
    </location>
</feature>
<evidence type="ECO:0000256" key="1">
    <source>
        <dbReference type="ARBA" id="ARBA00004323"/>
    </source>
</evidence>
<keyword evidence="10" id="KW-0175">Coiled coil</keyword>
<keyword evidence="14" id="KW-1185">Reference proteome</keyword>
<comment type="subcellular location">
    <subcellularLocation>
        <location evidence="1">Golgi apparatus membrane</location>
        <topology evidence="1">Single-pass type II membrane protein</topology>
    </subcellularLocation>
</comment>
<dbReference type="PANTHER" id="PTHR14647">
    <property type="entry name" value="GALACTOSE-3-O-SULFOTRANSFERASE"/>
    <property type="match status" value="1"/>
</dbReference>
<evidence type="ECO:0000256" key="9">
    <source>
        <dbReference type="ARBA" id="ARBA00023180"/>
    </source>
</evidence>
<evidence type="ECO:0000256" key="10">
    <source>
        <dbReference type="SAM" id="Coils"/>
    </source>
</evidence>
<evidence type="ECO:0000313" key="14">
    <source>
        <dbReference type="Proteomes" id="UP000762676"/>
    </source>
</evidence>
<dbReference type="GO" id="GO:0001733">
    <property type="term" value="F:galactosylceramide sulfotransferase activity"/>
    <property type="evidence" value="ECO:0007669"/>
    <property type="project" value="InterPro"/>
</dbReference>
<evidence type="ECO:0000256" key="7">
    <source>
        <dbReference type="ARBA" id="ARBA00023034"/>
    </source>
</evidence>
<organism evidence="13 14">
    <name type="scientific">Elysia marginata</name>
    <dbReference type="NCBI Taxonomy" id="1093978"/>
    <lineage>
        <taxon>Eukaryota</taxon>
        <taxon>Metazoa</taxon>
        <taxon>Spiralia</taxon>
        <taxon>Lophotrochozoa</taxon>
        <taxon>Mollusca</taxon>
        <taxon>Gastropoda</taxon>
        <taxon>Heterobranchia</taxon>
        <taxon>Euthyneura</taxon>
        <taxon>Panpulmonata</taxon>
        <taxon>Sacoglossa</taxon>
        <taxon>Placobranchoidea</taxon>
        <taxon>Plakobranchidae</taxon>
        <taxon>Elysia</taxon>
    </lineage>
</organism>
<dbReference type="InterPro" id="IPR009729">
    <property type="entry name" value="Gal-3-0_sulfotransfrase"/>
</dbReference>
<dbReference type="GO" id="GO:0009247">
    <property type="term" value="P:glycolipid biosynthetic process"/>
    <property type="evidence" value="ECO:0007669"/>
    <property type="project" value="InterPro"/>
</dbReference>
<dbReference type="AlphaFoldDB" id="A0AAV4I9X0"/>
<accession>A0AAV4I9X0</accession>
<comment type="caution">
    <text evidence="13">The sequence shown here is derived from an EMBL/GenBank/DDBJ whole genome shotgun (WGS) entry which is preliminary data.</text>
</comment>
<proteinExistence type="inferred from homology"/>
<evidence type="ECO:0000313" key="13">
    <source>
        <dbReference type="EMBL" id="GFS06695.1"/>
    </source>
</evidence>
<dbReference type="PANTHER" id="PTHR14647:SF87">
    <property type="entry name" value="PUTATIVE-RELATED"/>
    <property type="match status" value="1"/>
</dbReference>
<name>A0AAV4I9X0_9GAST</name>
<dbReference type="InterPro" id="IPR027417">
    <property type="entry name" value="P-loop_NTPase"/>
</dbReference>
<evidence type="ECO:0000256" key="2">
    <source>
        <dbReference type="ARBA" id="ARBA00008124"/>
    </source>
</evidence>
<evidence type="ECO:0000256" key="8">
    <source>
        <dbReference type="ARBA" id="ARBA00023136"/>
    </source>
</evidence>
<protein>
    <submittedName>
        <fullName evidence="13">Galactose-3-O-sulfotransferase 3</fullName>
    </submittedName>
</protein>
<evidence type="ECO:0000256" key="5">
    <source>
        <dbReference type="ARBA" id="ARBA00022968"/>
    </source>
</evidence>
<dbReference type="GO" id="GO:0000139">
    <property type="term" value="C:Golgi membrane"/>
    <property type="evidence" value="ECO:0007669"/>
    <property type="project" value="UniProtKB-SubCell"/>
</dbReference>
<dbReference type="Pfam" id="PF06990">
    <property type="entry name" value="Gal-3-0_sulfotr"/>
    <property type="match status" value="1"/>
</dbReference>
<keyword evidence="3" id="KW-0808">Transferase</keyword>